<feature type="compositionally biased region" description="Low complexity" evidence="2">
    <location>
        <begin position="32"/>
        <end position="54"/>
    </location>
</feature>
<dbReference type="GO" id="GO:0030527">
    <property type="term" value="F:structural constituent of chromatin"/>
    <property type="evidence" value="ECO:0007669"/>
    <property type="project" value="InterPro"/>
</dbReference>
<dbReference type="InterPro" id="IPR000164">
    <property type="entry name" value="Histone_H3/CENP-A"/>
</dbReference>
<dbReference type="PANTHER" id="PTHR11426">
    <property type="entry name" value="HISTONE H3"/>
    <property type="match status" value="1"/>
</dbReference>
<evidence type="ECO:0000313" key="4">
    <source>
        <dbReference type="EnsemblPlants" id="LPERR05G16850.1"/>
    </source>
</evidence>
<proteinExistence type="inferred from homology"/>
<dbReference type="GO" id="GO:0003677">
    <property type="term" value="F:DNA binding"/>
    <property type="evidence" value="ECO:0007669"/>
    <property type="project" value="InterPro"/>
</dbReference>
<dbReference type="GO" id="GO:0046982">
    <property type="term" value="F:protein heterodimerization activity"/>
    <property type="evidence" value="ECO:0007669"/>
    <property type="project" value="InterPro"/>
</dbReference>
<dbReference type="InterPro" id="IPR007125">
    <property type="entry name" value="H2A/H2B/H3"/>
</dbReference>
<reference evidence="5" key="2">
    <citation type="submission" date="2013-12" db="EMBL/GenBank/DDBJ databases">
        <authorList>
            <person name="Yu Y."/>
            <person name="Lee S."/>
            <person name="de Baynast K."/>
            <person name="Wissotski M."/>
            <person name="Liu L."/>
            <person name="Talag J."/>
            <person name="Goicoechea J."/>
            <person name="Angelova A."/>
            <person name="Jetty R."/>
            <person name="Kudrna D."/>
            <person name="Golser W."/>
            <person name="Rivera L."/>
            <person name="Zhang J."/>
            <person name="Wing R."/>
        </authorList>
    </citation>
    <scope>NUCLEOTIDE SEQUENCE</scope>
</reference>
<dbReference type="Pfam" id="PF00125">
    <property type="entry name" value="Histone"/>
    <property type="match status" value="1"/>
</dbReference>
<feature type="domain" description="Core Histone H2A/H2B/H3" evidence="3">
    <location>
        <begin position="78"/>
        <end position="129"/>
    </location>
</feature>
<name>A0A0D9WHZ3_9ORYZ</name>
<evidence type="ECO:0000256" key="1">
    <source>
        <dbReference type="ARBA" id="ARBA00010343"/>
    </source>
</evidence>
<dbReference type="InterPro" id="IPR009072">
    <property type="entry name" value="Histone-fold"/>
</dbReference>
<feature type="compositionally biased region" description="Basic and acidic residues" evidence="2">
    <location>
        <begin position="12"/>
        <end position="26"/>
    </location>
</feature>
<comment type="similarity">
    <text evidence="1">Belongs to the histone H3 family.</text>
</comment>
<protein>
    <recommendedName>
        <fullName evidence="3">Core Histone H2A/H2B/H3 domain-containing protein</fullName>
    </recommendedName>
</protein>
<evidence type="ECO:0000259" key="3">
    <source>
        <dbReference type="Pfam" id="PF00125"/>
    </source>
</evidence>
<dbReference type="Proteomes" id="UP000032180">
    <property type="component" value="Chromosome 5"/>
</dbReference>
<feature type="compositionally biased region" description="Basic residues" evidence="2">
    <location>
        <begin position="1"/>
        <end position="11"/>
    </location>
</feature>
<dbReference type="SMART" id="SM00428">
    <property type="entry name" value="H3"/>
    <property type="match status" value="1"/>
</dbReference>
<organism evidence="4 5">
    <name type="scientific">Leersia perrieri</name>
    <dbReference type="NCBI Taxonomy" id="77586"/>
    <lineage>
        <taxon>Eukaryota</taxon>
        <taxon>Viridiplantae</taxon>
        <taxon>Streptophyta</taxon>
        <taxon>Embryophyta</taxon>
        <taxon>Tracheophyta</taxon>
        <taxon>Spermatophyta</taxon>
        <taxon>Magnoliopsida</taxon>
        <taxon>Liliopsida</taxon>
        <taxon>Poales</taxon>
        <taxon>Poaceae</taxon>
        <taxon>BOP clade</taxon>
        <taxon>Oryzoideae</taxon>
        <taxon>Oryzeae</taxon>
        <taxon>Oryzinae</taxon>
        <taxon>Leersia</taxon>
    </lineage>
</organism>
<dbReference type="HOGENOM" id="CLU_1186501_0_0_1"/>
<dbReference type="eggNOG" id="KOG1745">
    <property type="taxonomic scope" value="Eukaryota"/>
</dbReference>
<reference evidence="4" key="3">
    <citation type="submission" date="2015-04" db="UniProtKB">
        <authorList>
            <consortium name="EnsemblPlants"/>
        </authorList>
    </citation>
    <scope>IDENTIFICATION</scope>
</reference>
<accession>A0A0D9WHZ3</accession>
<dbReference type="AlphaFoldDB" id="A0A0D9WHZ3"/>
<reference evidence="4 5" key="1">
    <citation type="submission" date="2012-08" db="EMBL/GenBank/DDBJ databases">
        <title>Oryza genome evolution.</title>
        <authorList>
            <person name="Wing R.A."/>
        </authorList>
    </citation>
    <scope>NUCLEOTIDE SEQUENCE</scope>
</reference>
<dbReference type="Gramene" id="LPERR05G16850.1">
    <property type="protein sequence ID" value="LPERR05G16850.1"/>
    <property type="gene ID" value="LPERR05G16850"/>
</dbReference>
<dbReference type="Gene3D" id="1.10.20.10">
    <property type="entry name" value="Histone, subunit A"/>
    <property type="match status" value="1"/>
</dbReference>
<dbReference type="STRING" id="77586.A0A0D9WHZ3"/>
<keyword evidence="5" id="KW-1185">Reference proteome</keyword>
<sequence length="234" mass="25177">MARTKHPAVRKAKQDPKKKLQFERSPGKRRAPAQSGGAGTSAAATPRSARTAAGQSGEGTPGQQTGQRKKQRFRPGTVREITGFYSTDVTRWTPEALVALQTAAEYHLVDLFEVANLCAIHAKRVTISKCAKGHTTCQAYWRAEAMFCLGLELLLGFSFLRLALTSTSAAAAAAACNGCDLAGALCNSFLDRVRPSSPRSTALMLAKQCRRSMREMAQMVADLMVFGELLLNAG</sequence>
<dbReference type="SUPFAM" id="SSF47113">
    <property type="entry name" value="Histone-fold"/>
    <property type="match status" value="1"/>
</dbReference>
<dbReference type="EnsemblPlants" id="LPERR05G16850.1">
    <property type="protein sequence ID" value="LPERR05G16850.1"/>
    <property type="gene ID" value="LPERR05G16850"/>
</dbReference>
<feature type="region of interest" description="Disordered" evidence="2">
    <location>
        <begin position="1"/>
        <end position="73"/>
    </location>
</feature>
<evidence type="ECO:0000313" key="5">
    <source>
        <dbReference type="Proteomes" id="UP000032180"/>
    </source>
</evidence>
<evidence type="ECO:0000256" key="2">
    <source>
        <dbReference type="SAM" id="MobiDB-lite"/>
    </source>
</evidence>
<dbReference type="GO" id="GO:0000786">
    <property type="term" value="C:nucleosome"/>
    <property type="evidence" value="ECO:0007669"/>
    <property type="project" value="InterPro"/>
</dbReference>